<name>A0A158P5G9_TETUR</name>
<reference evidence="1" key="2">
    <citation type="submission" date="2016-04" db="UniProtKB">
        <authorList>
            <consortium name="EnsemblMetazoa"/>
        </authorList>
    </citation>
    <scope>IDENTIFICATION</scope>
</reference>
<protein>
    <submittedName>
        <fullName evidence="1">Uncharacterized protein</fullName>
    </submittedName>
</protein>
<reference evidence="2" key="1">
    <citation type="submission" date="2011-08" db="EMBL/GenBank/DDBJ databases">
        <authorList>
            <person name="Rombauts S."/>
        </authorList>
    </citation>
    <scope>NUCLEOTIDE SEQUENCE</scope>
    <source>
        <strain evidence="2">London</strain>
    </source>
</reference>
<accession>A0A158P5G9</accession>
<dbReference type="EnsemblMetazoa" id="tetur29g00740.1">
    <property type="protein sequence ID" value="tetur29g00740.1"/>
    <property type="gene ID" value="tetur29g00740"/>
</dbReference>
<dbReference type="EMBL" id="CAEY01000760">
    <property type="status" value="NOT_ANNOTATED_CDS"/>
    <property type="molecule type" value="Genomic_DNA"/>
</dbReference>
<proteinExistence type="predicted"/>
<dbReference type="Proteomes" id="UP000015104">
    <property type="component" value="Unassembled WGS sequence"/>
</dbReference>
<organism evidence="1 2">
    <name type="scientific">Tetranychus urticae</name>
    <name type="common">Two-spotted spider mite</name>
    <dbReference type="NCBI Taxonomy" id="32264"/>
    <lineage>
        <taxon>Eukaryota</taxon>
        <taxon>Metazoa</taxon>
        <taxon>Ecdysozoa</taxon>
        <taxon>Arthropoda</taxon>
        <taxon>Chelicerata</taxon>
        <taxon>Arachnida</taxon>
        <taxon>Acari</taxon>
        <taxon>Acariformes</taxon>
        <taxon>Trombidiformes</taxon>
        <taxon>Prostigmata</taxon>
        <taxon>Eleutherengona</taxon>
        <taxon>Raphignathae</taxon>
        <taxon>Tetranychoidea</taxon>
        <taxon>Tetranychidae</taxon>
        <taxon>Tetranychus</taxon>
    </lineage>
</organism>
<evidence type="ECO:0000313" key="2">
    <source>
        <dbReference type="Proteomes" id="UP000015104"/>
    </source>
</evidence>
<sequence>MIDGDVIIWFVVACPAGNVTPMTFGGHLETTEDLAMNVGLGVGFRNCFRVLNLLEFNCLMAS</sequence>
<evidence type="ECO:0000313" key="1">
    <source>
        <dbReference type="EnsemblMetazoa" id="tetur29g00740.1"/>
    </source>
</evidence>
<keyword evidence="2" id="KW-1185">Reference proteome</keyword>
<dbReference type="AlphaFoldDB" id="A0A158P5G9"/>